<dbReference type="InterPro" id="IPR058669">
    <property type="entry name" value="TPR_IPO7/11-like"/>
</dbReference>
<dbReference type="GO" id="GO:0006606">
    <property type="term" value="P:protein import into nucleus"/>
    <property type="evidence" value="ECO:0007669"/>
    <property type="project" value="TreeGrafter"/>
</dbReference>
<dbReference type="EMBL" id="QKWP01000897">
    <property type="protein sequence ID" value="RIB13718.1"/>
    <property type="molecule type" value="Genomic_DNA"/>
</dbReference>
<dbReference type="Proteomes" id="UP000266673">
    <property type="component" value="Unassembled WGS sequence"/>
</dbReference>
<gene>
    <name evidence="8" type="ORF">C2G38_2248672</name>
</gene>
<dbReference type="Gene3D" id="1.25.10.10">
    <property type="entry name" value="Leucine-rich Repeat Variant"/>
    <property type="match status" value="1"/>
</dbReference>
<comment type="similarity">
    <text evidence="2">Belongs to the importin beta family.</text>
</comment>
<evidence type="ECO:0000256" key="4">
    <source>
        <dbReference type="ARBA" id="ARBA00022927"/>
    </source>
</evidence>
<dbReference type="PANTHER" id="PTHR10997">
    <property type="entry name" value="IMPORTIN-7, 8, 11"/>
    <property type="match status" value="1"/>
</dbReference>
<dbReference type="Pfam" id="PF03810">
    <property type="entry name" value="IBN_N"/>
    <property type="match status" value="1"/>
</dbReference>
<dbReference type="InterPro" id="IPR011989">
    <property type="entry name" value="ARM-like"/>
</dbReference>
<dbReference type="OrthoDB" id="431626at2759"/>
<dbReference type="InterPro" id="IPR016024">
    <property type="entry name" value="ARM-type_fold"/>
</dbReference>
<feature type="domain" description="Importin N-terminal" evidence="7">
    <location>
        <begin position="23"/>
        <end position="99"/>
    </location>
</feature>
<dbReference type="InterPro" id="IPR056840">
    <property type="entry name" value="HEAT_IPO9_central"/>
</dbReference>
<dbReference type="InterPro" id="IPR001494">
    <property type="entry name" value="Importin-beta_N"/>
</dbReference>
<evidence type="ECO:0000256" key="1">
    <source>
        <dbReference type="ARBA" id="ARBA00004123"/>
    </source>
</evidence>
<evidence type="ECO:0000313" key="8">
    <source>
        <dbReference type="EMBL" id="RIB13718.1"/>
    </source>
</evidence>
<sequence length="1030" mass="116790">MDQAVYEVLSRVLSPDPNIRMSAELRLRELSNVPEYPISLAKMTISQDVDISYRQSAVINLKNYVVSHWSSTSETFAGIETTEEVKAIVREVIFNGLSDPSNKIRVASAYVISKIAHNDWPVYWPDLLDLLISLLKTGSPEQVHGAMRVMTEFVTHDITEVQFSQIAPILLPELLRILRSDQVYSYRTRGRSIAIFRHCIEILFICKEEHPEATESFLMAPVIPDWLQVFINILKQHTTDNEEREFEEYGLKLEVVKCLNLIIKYFPKLLSSYLIALLEPVWLDLVHQRERFINNFIRPSSDFISTCQDSDGEVFGFEYLLFAQFEFVGLSVRKKSAKPLFVQDNGESTFLKQVVWIILSYMQMTKEQVETWLTDANQFVADDDDETFNFTVRVAAGDLLEILLEKFPEKTLQALAETTQHLIEESNIARAAGDSVWWKVQEACLKAVGFVSNELITALQDKASEVKFDLPGLFEHVVFDHLTATEYPFLQGRAFVFASQYAVLLPGELASRYVSEAVCAIQGIGAIPVKVSALRALQNFCRHLDVQYVAPFQSNIIESVANLLNIVSEDSLILVLETLEEAIKINHVVTARYENLIGPLIIDVWMKHPTDHTIYPLVTDIFEELSSNVDVHSSFQARALPPLANILINNTDPAVTASAIDLIASLVKGGPSPLPSPYIEHVFPPLMHLMLTTEDRSILQNGEICLKYFVQKDCTRIAEWNDVNGKTGLDYVIQFIAKSLQPTESESATFFGDLVVKLIEKAGNRLLPVLPELLRAVAAKLESARTATFIQSLLMIFAHLTLNQKSTVINFMSESVINGKNGLDILLNTWLENHDSFQGHHNIKISAIALSELFLSCDSRIQNIKVKGDLIIKPSSKIMTRSRTRQNPHQYVYISATLKIIKLLVSDLQNAAEGDNLKRSELDDILDDEEAIETDDDDDEWEDVEEPSPFAPSEDYIVLSEFNKIRELEDFEDDPDIKDNPIYHTNLREYLMDFFRHCASHNINNFAEICSALNEEEQLKLRFVITGSRT</sequence>
<keyword evidence="9" id="KW-1185">Reference proteome</keyword>
<keyword evidence="3" id="KW-0813">Transport</keyword>
<evidence type="ECO:0000256" key="5">
    <source>
        <dbReference type="ARBA" id="ARBA00023242"/>
    </source>
</evidence>
<dbReference type="SUPFAM" id="SSF48371">
    <property type="entry name" value="ARM repeat"/>
    <property type="match status" value="1"/>
</dbReference>
<dbReference type="GO" id="GO:0005635">
    <property type="term" value="C:nuclear envelope"/>
    <property type="evidence" value="ECO:0007669"/>
    <property type="project" value="TreeGrafter"/>
</dbReference>
<dbReference type="PROSITE" id="PS50166">
    <property type="entry name" value="IMPORTIN_B_NT"/>
    <property type="match status" value="1"/>
</dbReference>
<dbReference type="SMART" id="SM00913">
    <property type="entry name" value="IBN_N"/>
    <property type="match status" value="1"/>
</dbReference>
<feature type="compositionally biased region" description="Acidic residues" evidence="6">
    <location>
        <begin position="931"/>
        <end position="946"/>
    </location>
</feature>
<dbReference type="Pfam" id="PF25758">
    <property type="entry name" value="TPR_IPO11"/>
    <property type="match status" value="1"/>
</dbReference>
<feature type="region of interest" description="Disordered" evidence="6">
    <location>
        <begin position="931"/>
        <end position="951"/>
    </location>
</feature>
<comment type="caution">
    <text evidence="8">The sequence shown here is derived from an EMBL/GenBank/DDBJ whole genome shotgun (WGS) entry which is preliminary data.</text>
</comment>
<evidence type="ECO:0000256" key="6">
    <source>
        <dbReference type="SAM" id="MobiDB-lite"/>
    </source>
</evidence>
<comment type="subcellular location">
    <subcellularLocation>
        <location evidence="1">Nucleus</location>
    </subcellularLocation>
</comment>
<evidence type="ECO:0000256" key="2">
    <source>
        <dbReference type="ARBA" id="ARBA00007991"/>
    </source>
</evidence>
<keyword evidence="4" id="KW-0653">Protein transport</keyword>
<evidence type="ECO:0000259" key="7">
    <source>
        <dbReference type="PROSITE" id="PS50166"/>
    </source>
</evidence>
<keyword evidence="5" id="KW-0539">Nucleus</keyword>
<dbReference type="AlphaFoldDB" id="A0A397UWI2"/>
<protein>
    <submittedName>
        <fullName evidence="8">Armadillo-type protein</fullName>
    </submittedName>
</protein>
<dbReference type="PANTHER" id="PTHR10997:SF9">
    <property type="entry name" value="IMPORTIN-9"/>
    <property type="match status" value="1"/>
</dbReference>
<organism evidence="8 9">
    <name type="scientific">Gigaspora rosea</name>
    <dbReference type="NCBI Taxonomy" id="44941"/>
    <lineage>
        <taxon>Eukaryota</taxon>
        <taxon>Fungi</taxon>
        <taxon>Fungi incertae sedis</taxon>
        <taxon>Mucoromycota</taxon>
        <taxon>Glomeromycotina</taxon>
        <taxon>Glomeromycetes</taxon>
        <taxon>Diversisporales</taxon>
        <taxon>Gigasporaceae</taxon>
        <taxon>Gigaspora</taxon>
    </lineage>
</organism>
<dbReference type="GO" id="GO:0005829">
    <property type="term" value="C:cytosol"/>
    <property type="evidence" value="ECO:0007669"/>
    <property type="project" value="TreeGrafter"/>
</dbReference>
<evidence type="ECO:0000256" key="3">
    <source>
        <dbReference type="ARBA" id="ARBA00022448"/>
    </source>
</evidence>
<evidence type="ECO:0000313" key="9">
    <source>
        <dbReference type="Proteomes" id="UP000266673"/>
    </source>
</evidence>
<dbReference type="STRING" id="44941.A0A397UWI2"/>
<name>A0A397UWI2_9GLOM</name>
<accession>A0A397UWI2</accession>
<dbReference type="Pfam" id="PF25018">
    <property type="entry name" value="HEAT_IPO9_c"/>
    <property type="match status" value="1"/>
</dbReference>
<reference evidence="8 9" key="1">
    <citation type="submission" date="2018-06" db="EMBL/GenBank/DDBJ databases">
        <title>Comparative genomics reveals the genomic features of Rhizophagus irregularis, R. cerebriforme, R. diaphanum and Gigaspora rosea, and their symbiotic lifestyle signature.</title>
        <authorList>
            <person name="Morin E."/>
            <person name="San Clemente H."/>
            <person name="Chen E.C.H."/>
            <person name="De La Providencia I."/>
            <person name="Hainaut M."/>
            <person name="Kuo A."/>
            <person name="Kohler A."/>
            <person name="Murat C."/>
            <person name="Tang N."/>
            <person name="Roy S."/>
            <person name="Loubradou J."/>
            <person name="Henrissat B."/>
            <person name="Grigoriev I.V."/>
            <person name="Corradi N."/>
            <person name="Roux C."/>
            <person name="Martin F.M."/>
        </authorList>
    </citation>
    <scope>NUCLEOTIDE SEQUENCE [LARGE SCALE GENOMIC DNA]</scope>
    <source>
        <strain evidence="8 9">DAOM 194757</strain>
    </source>
</reference>
<dbReference type="GO" id="GO:0031267">
    <property type="term" value="F:small GTPase binding"/>
    <property type="evidence" value="ECO:0007669"/>
    <property type="project" value="InterPro"/>
</dbReference>
<proteinExistence type="inferred from homology"/>